<dbReference type="Pfam" id="PF00929">
    <property type="entry name" value="RNase_T"/>
    <property type="match status" value="1"/>
</dbReference>
<comment type="subunit">
    <text evidence="2">DNA polymerase III contains a core (composed of alpha, epsilon and theta chains) that associates with a tau subunit. This core dimerizes to form the POLIII' complex. PolIII' associates with the gamma complex (composed of gamma, delta, delta', psi and chi chains) and with the beta chain to form the complete DNA polymerase III complex.</text>
</comment>
<dbReference type="SUPFAM" id="SSF53098">
    <property type="entry name" value="Ribonuclease H-like"/>
    <property type="match status" value="1"/>
</dbReference>
<evidence type="ECO:0000256" key="1">
    <source>
        <dbReference type="ARBA" id="ARBA00025483"/>
    </source>
</evidence>
<sequence>MAGISAGQMDLFAASGETSKEDAPAPSAATIVALPAPDANPKTLIERREAMARELEASGDYRILRRLTPRPTCGRPDPSNLADGKRRLGLILDTETTGLDYRTDEIIELGMVLFAYDESGIGEVIDVFSELRDPGRPIPPEVVRITGITDEMVQGHRIDPESVAAFIEAADCVIAHNAKFDRPFCEAFVPAFTQKRWGCSVAEIDWAGLGFEGSKLGYLIGQCGYFHNGHRAVDDCHALLEVLDHPCADGTTGFARLARAMDRRCARIFAVGSPFEAKDTLKARGYRWNDGSNGQPKSWWIEVDEADFEAEERFLTETIYRSKTKLRIDWLTAVERFRAA</sequence>
<evidence type="ECO:0000313" key="5">
    <source>
        <dbReference type="Proteomes" id="UP000192656"/>
    </source>
</evidence>
<dbReference type="PANTHER" id="PTHR30231:SF37">
    <property type="entry name" value="EXODEOXYRIBONUCLEASE 10"/>
    <property type="match status" value="1"/>
</dbReference>
<feature type="domain" description="Exonuclease" evidence="3">
    <location>
        <begin position="90"/>
        <end position="252"/>
    </location>
</feature>
<dbReference type="FunFam" id="3.30.420.10:FF:000045">
    <property type="entry name" value="3'-5' exonuclease DinG"/>
    <property type="match status" value="1"/>
</dbReference>
<dbReference type="RefSeq" id="WP_084410266.1">
    <property type="nucleotide sequence ID" value="NZ_FWXR01000009.1"/>
</dbReference>
<evidence type="ECO:0000313" key="4">
    <source>
        <dbReference type="EMBL" id="SMC83131.1"/>
    </source>
</evidence>
<protein>
    <submittedName>
        <fullName evidence="4">DNA polymerase-3 subunit epsilon</fullName>
    </submittedName>
</protein>
<proteinExistence type="predicted"/>
<dbReference type="AlphaFoldDB" id="A0A1W2CDA6"/>
<dbReference type="SMART" id="SM00479">
    <property type="entry name" value="EXOIII"/>
    <property type="match status" value="1"/>
</dbReference>
<organism evidence="4 5">
    <name type="scientific">Fulvimarina manganoxydans</name>
    <dbReference type="NCBI Taxonomy" id="937218"/>
    <lineage>
        <taxon>Bacteria</taxon>
        <taxon>Pseudomonadati</taxon>
        <taxon>Pseudomonadota</taxon>
        <taxon>Alphaproteobacteria</taxon>
        <taxon>Hyphomicrobiales</taxon>
        <taxon>Aurantimonadaceae</taxon>
        <taxon>Fulvimarina</taxon>
    </lineage>
</organism>
<dbReference type="STRING" id="937218.SAMN06297251_109112"/>
<dbReference type="InterPro" id="IPR013520">
    <property type="entry name" value="Ribonucl_H"/>
</dbReference>
<evidence type="ECO:0000256" key="2">
    <source>
        <dbReference type="ARBA" id="ARBA00026073"/>
    </source>
</evidence>
<accession>A0A1W2CDA6</accession>
<comment type="function">
    <text evidence="1">DNA polymerase III is a complex, multichain enzyme responsible for most of the replicative synthesis in bacteria. The epsilon subunit contain the editing function and is a proofreading 3'-5' exonuclease.</text>
</comment>
<dbReference type="GO" id="GO:0003676">
    <property type="term" value="F:nucleic acid binding"/>
    <property type="evidence" value="ECO:0007669"/>
    <property type="project" value="InterPro"/>
</dbReference>
<dbReference type="PANTHER" id="PTHR30231">
    <property type="entry name" value="DNA POLYMERASE III SUBUNIT EPSILON"/>
    <property type="match status" value="1"/>
</dbReference>
<gene>
    <name evidence="4" type="ORF">SAMN06297251_109112</name>
</gene>
<dbReference type="InterPro" id="IPR036397">
    <property type="entry name" value="RNaseH_sf"/>
</dbReference>
<name>A0A1W2CDA6_9HYPH</name>
<dbReference type="GO" id="GO:0008408">
    <property type="term" value="F:3'-5' exonuclease activity"/>
    <property type="evidence" value="ECO:0007669"/>
    <property type="project" value="TreeGrafter"/>
</dbReference>
<dbReference type="EMBL" id="FWXR01000009">
    <property type="protein sequence ID" value="SMC83131.1"/>
    <property type="molecule type" value="Genomic_DNA"/>
</dbReference>
<keyword evidence="5" id="KW-1185">Reference proteome</keyword>
<dbReference type="Proteomes" id="UP000192656">
    <property type="component" value="Unassembled WGS sequence"/>
</dbReference>
<dbReference type="GO" id="GO:0005829">
    <property type="term" value="C:cytosol"/>
    <property type="evidence" value="ECO:0007669"/>
    <property type="project" value="TreeGrafter"/>
</dbReference>
<dbReference type="CDD" id="cd06127">
    <property type="entry name" value="DEDDh"/>
    <property type="match status" value="1"/>
</dbReference>
<reference evidence="4 5" key="1">
    <citation type="submission" date="2017-04" db="EMBL/GenBank/DDBJ databases">
        <authorList>
            <person name="Afonso C.L."/>
            <person name="Miller P.J."/>
            <person name="Scott M.A."/>
            <person name="Spackman E."/>
            <person name="Goraichik I."/>
            <person name="Dimitrov K.M."/>
            <person name="Suarez D.L."/>
            <person name="Swayne D.E."/>
        </authorList>
    </citation>
    <scope>NUCLEOTIDE SEQUENCE [LARGE SCALE GENOMIC DNA]</scope>
    <source>
        <strain evidence="4 5">CGMCC 1.10972</strain>
    </source>
</reference>
<evidence type="ECO:0000259" key="3">
    <source>
        <dbReference type="SMART" id="SM00479"/>
    </source>
</evidence>
<dbReference type="Gene3D" id="3.30.420.10">
    <property type="entry name" value="Ribonuclease H-like superfamily/Ribonuclease H"/>
    <property type="match status" value="1"/>
</dbReference>
<dbReference type="NCBIfam" id="NF006615">
    <property type="entry name" value="PRK09182.1"/>
    <property type="match status" value="1"/>
</dbReference>
<dbReference type="GO" id="GO:0045004">
    <property type="term" value="P:DNA replication proofreading"/>
    <property type="evidence" value="ECO:0007669"/>
    <property type="project" value="TreeGrafter"/>
</dbReference>
<dbReference type="InterPro" id="IPR012337">
    <property type="entry name" value="RNaseH-like_sf"/>
</dbReference>